<dbReference type="AlphaFoldDB" id="A0A0H5DTC2"/>
<dbReference type="CDD" id="cd00829">
    <property type="entry name" value="SCP-x_thiolase"/>
    <property type="match status" value="1"/>
</dbReference>
<dbReference type="RefSeq" id="WP_098038923.1">
    <property type="nucleotide sequence ID" value="NZ_CWGJ01000025.1"/>
</dbReference>
<dbReference type="PANTHER" id="PTHR42870">
    <property type="entry name" value="ACETYL-COA C-ACETYLTRANSFERASE"/>
    <property type="match status" value="1"/>
</dbReference>
<dbReference type="InterPro" id="IPR055140">
    <property type="entry name" value="Thiolase_C_2"/>
</dbReference>
<sequence length="413" mass="44538">MSPFSKKIYAAAGFTTVFMGSGRPEFRPGEPRRPFEDYLLETAQGTMASMGNPEFDEGVIGAFMAQRFLKQGNLPGFLPFMVPSLSGKPCFAVEGACGTGGRAIGLAIRSLLALDRDALFVSGFEMQNTVKSLYGADYLSGAAYFRKERKKGHAFFFPGIFSGKAGAYYKKWGEEKARKAMARWHEHAILCARKNPKAQEAFNQDGDPFALGMTPPNPSRFVPCLNFYDCSKVSDGAASIGLFSERGLHRAGIRQEDAVEIVGIGEAEADITIPPEDEAFLHTTKIAVDKALDQARLDRREIAVLEIHDCFTITALLSFEAAGFAKQGQAPDLIEEGRHLITGTIPTNMSGGLSGFGHPTGATGVRQLVDLEKQLTGKAANQAPLKTPYGMMISMGGNDKTVTCLIVRKGGVG</sequence>
<keyword evidence="2" id="KW-0808">Transferase</keyword>
<reference evidence="3" key="1">
    <citation type="submission" date="2015-06" db="EMBL/GenBank/DDBJ databases">
        <authorList>
            <person name="Bertelli C."/>
        </authorList>
    </citation>
    <scope>NUCLEOTIDE SEQUENCE [LARGE SCALE GENOMIC DNA]</scope>
    <source>
        <strain evidence="3">CRIB-30</strain>
    </source>
</reference>
<dbReference type="SUPFAM" id="SSF53901">
    <property type="entry name" value="Thiolase-like"/>
    <property type="match status" value="2"/>
</dbReference>
<dbReference type="PANTHER" id="PTHR42870:SF1">
    <property type="entry name" value="NON-SPECIFIC LIPID-TRANSFER PROTEIN-LIKE 2"/>
    <property type="match status" value="1"/>
</dbReference>
<protein>
    <submittedName>
        <fullName evidence="2">Putative 3-ketoacyl-CoA thiolase</fullName>
        <ecNumber evidence="2">2.3.1.16</ecNumber>
    </submittedName>
</protein>
<gene>
    <name evidence="2" type="ORF">ELAC_1742</name>
</gene>
<evidence type="ECO:0000313" key="2">
    <source>
        <dbReference type="EMBL" id="CRX39069.1"/>
    </source>
</evidence>
<feature type="domain" description="Thiolase C-terminal" evidence="1">
    <location>
        <begin position="279"/>
        <end position="406"/>
    </location>
</feature>
<dbReference type="Gene3D" id="3.40.47.10">
    <property type="match status" value="1"/>
</dbReference>
<dbReference type="GO" id="GO:0003988">
    <property type="term" value="F:acetyl-CoA C-acyltransferase activity"/>
    <property type="evidence" value="ECO:0007669"/>
    <property type="project" value="UniProtKB-EC"/>
</dbReference>
<evidence type="ECO:0000313" key="3">
    <source>
        <dbReference type="Proteomes" id="UP000220251"/>
    </source>
</evidence>
<dbReference type="EC" id="2.3.1.16" evidence="2"/>
<name>A0A0H5DTC2_9BACT</name>
<dbReference type="EMBL" id="CWGJ01000025">
    <property type="protein sequence ID" value="CRX39069.1"/>
    <property type="molecule type" value="Genomic_DNA"/>
</dbReference>
<keyword evidence="2" id="KW-0012">Acyltransferase</keyword>
<organism evidence="2 3">
    <name type="scientific">Estrella lausannensis</name>
    <dbReference type="NCBI Taxonomy" id="483423"/>
    <lineage>
        <taxon>Bacteria</taxon>
        <taxon>Pseudomonadati</taxon>
        <taxon>Chlamydiota</taxon>
        <taxon>Chlamydiia</taxon>
        <taxon>Parachlamydiales</taxon>
        <taxon>Candidatus Criblamydiaceae</taxon>
        <taxon>Estrella</taxon>
    </lineage>
</organism>
<keyword evidence="3" id="KW-1185">Reference proteome</keyword>
<evidence type="ECO:0000259" key="1">
    <source>
        <dbReference type="Pfam" id="PF22691"/>
    </source>
</evidence>
<dbReference type="InterPro" id="IPR016039">
    <property type="entry name" value="Thiolase-like"/>
</dbReference>
<dbReference type="OrthoDB" id="9785768at2"/>
<dbReference type="Proteomes" id="UP000220251">
    <property type="component" value="Unassembled WGS sequence"/>
</dbReference>
<accession>A0A0H5DTC2</accession>
<proteinExistence type="predicted"/>
<dbReference type="Pfam" id="PF22691">
    <property type="entry name" value="Thiolase_C_1"/>
    <property type="match status" value="1"/>
</dbReference>